<dbReference type="CTD" id="20212665"/>
<keyword evidence="2 8" id="KW-0812">Transmembrane</keyword>
<protein>
    <recommendedName>
        <fullName evidence="9">WSC domain-containing protein</fullName>
    </recommendedName>
</protein>
<evidence type="ECO:0000256" key="7">
    <source>
        <dbReference type="SAM" id="MobiDB-lite"/>
    </source>
</evidence>
<dbReference type="InterPro" id="IPR051836">
    <property type="entry name" value="Kremen_rcpt"/>
</dbReference>
<dbReference type="GeneID" id="20212665"/>
<feature type="domain" description="WSC" evidence="9">
    <location>
        <begin position="468"/>
        <end position="551"/>
    </location>
</feature>
<evidence type="ECO:0000256" key="5">
    <source>
        <dbReference type="ARBA" id="ARBA00023136"/>
    </source>
</evidence>
<sequence length="1812" mass="202025">MSGPPMPYPLPIACPPKTNYLDPPLQYCKIANGDCGKNLRCEEVTIGRITFSDCVCDPGKYRTTLWTCEALKIRRNLSFRKKVSSVGLFVYDPVVYSRPSLVDGVLLGALMLHIKKNDPQWMAIDLEDEYEIEYVDIYNRQCANGCYTRVKSLKVGVNKTLEQATEQKLGKYDLCGFLPELSNYRAGKPLRITCTPKPVLGRFVIIQPSNEMPLGLNEVEVYEKFKRQPVKYVGCFEVFNSAAPASNSKEECQDDCEKHDPDNVVFAIKNGKCYCGGNADLFVATNEADGCEDNFAVYSDKKNTVSTIMGCFEDAKLEEKTDSNITVQKDLAYKSCFLYCKGQYSKEFAIKVDKCICGDLFVASEQVAIGECSVTCKDQNDKSCGAANRYSVYNLFGTYDFLERPQNNFCMNLPGSAGCQPGQCSPGCQKNNGGCGNKAQCVETIVENGRIISECKVPDGFKVKKRTDVMYLGCYWSVVIEKSTPVKSYVQCKKFCLAVRNIFMIGLQRGEACHCLSGAKYPVSSSHCDMKCSNGYDSCGGLEVFSVYQIKERSDFNKSLVGIDESDLTMDNSIPLSDPAMTIQKCMLTCLEKKSYYAKMKNESGNEPLCYCSKTSDTIKCLSSYESLSKCSVDANCLTARTDCFTNTATCNPLNCEMTMVLGKEYSECVCPKYHYKEHFSNCYPLPKTVNLAFGRKIIEPAVNASVFSNSSLNELELKQSSWDYAVDGNIVDWEVVSLLYIESSVIFFAGWMAVDLEDEYQIETVVIYPRKCDHQCKSAIVVHLNSSNSKSVECGRYPVNVKNCHQNDSINIYCSNTEHQTKYVIILKQVDVVENDEKLVSVFTFNEVEVYGAARKSNPYVYIGCFEQFDFFNSSETKNNYEDCYNFCEGLNIENYIFAIFNKSCYCGKDADVQIDKMETCDEHTVFSKHLNKPSYLGCFNDDVIEPRALSRKEVDTNSPFRSCLLYCNAYQFEEFAIKENNLCVCGDKLFSKFEQVESNLCGKCQDDDSKTCGSNTKFSLYKIYKALFPRCSARSSVNFANRWALRSALNFVNDGEFVREKGRNLFNYRNNPVNYHFCKNEKEIKENCQADCMVEQGDCGVSASCVVNKWAGEDVSECRYEYRVGLNKDGNIQTKPAKPETYALIDAGSVVPDDAKVYKNVNSLTIELCMKICAENALPLAYLTGADECQCSSREKESCGDPKNYGDNCNIKCRGNVAQKCGGKNCTAKFSDCQDLGGHCGELMKCNEIKLGEKVYSECVCPPGKYRTSQWKCADLPSKNVAFRKRVDTIPKLESDQAQHLVDGHLIRNPSTPVLQSPDNILITIHLDDLYKVQYVVVYHRPNFNNIGNQTNTIELDDILLADSLRIPCDTYEVGRSTCAEQPVYVDCKHPGFKSMFVFIFPQVTQKVNYLALDEIEVFADDSWREFYYVGCFGSFFSENALQSRNITFNECTIFCEGLQNPIFIIGLKNGGECHCGLSASEASESVNCNVMCSDGSPCGGPNHYIVFSADMPKPSYVGCYSEAIKQKSKMIQVDQAVSYTSCLVHCKTQNSIEFAIMRGTECLCGNLMDASLQVATSQCNQACIDDATMSCGGTKEYSLYKMSSRFEASSERHFCLDTSAGSPDCKPGRCDPGWTGPLCNKRDCSLNNGACPKDLICSKVFVGPEITSECIKTLNYTEISENETTLAISVTSNQSHWIALIIAGSFFALLLMSIGSTVAYVKMKHPEMYEKKVQQVKDFKAKVGNKLSKPADTSMKEAEPKKPKKEKVAKASAAAVKPAPTEAIKPTPAAAIKPAPAKPADEESDDEDD</sequence>
<keyword evidence="4 8" id="KW-1133">Transmembrane helix</keyword>
<dbReference type="PROSITE" id="PS51212">
    <property type="entry name" value="WSC"/>
    <property type="match status" value="5"/>
</dbReference>
<gene>
    <name evidence="11" type="primary">20212665</name>
    <name evidence="10" type="ORF">HELRODRAFT_193494</name>
</gene>
<feature type="domain" description="WSC" evidence="9">
    <location>
        <begin position="1428"/>
        <end position="1513"/>
    </location>
</feature>
<reference evidence="11" key="3">
    <citation type="submission" date="2015-06" db="UniProtKB">
        <authorList>
            <consortium name="EnsemblMetazoa"/>
        </authorList>
    </citation>
    <scope>IDENTIFICATION</scope>
</reference>
<evidence type="ECO:0000256" key="8">
    <source>
        <dbReference type="SAM" id="Phobius"/>
    </source>
</evidence>
<feature type="domain" description="WSC" evidence="9">
    <location>
        <begin position="1516"/>
        <end position="1606"/>
    </location>
</feature>
<evidence type="ECO:0000313" key="10">
    <source>
        <dbReference type="EMBL" id="ESN95851.1"/>
    </source>
</evidence>
<dbReference type="EMBL" id="KB097502">
    <property type="protein sequence ID" value="ESN95851.1"/>
    <property type="molecule type" value="Genomic_DNA"/>
</dbReference>
<dbReference type="RefSeq" id="XP_009026141.1">
    <property type="nucleotide sequence ID" value="XM_009027893.1"/>
</dbReference>
<dbReference type="PANTHER" id="PTHR24269">
    <property type="entry name" value="KREMEN PROTEIN"/>
    <property type="match status" value="1"/>
</dbReference>
<dbReference type="InParanoid" id="T1FV19"/>
<dbReference type="SUPFAM" id="SSF49785">
    <property type="entry name" value="Galactose-binding domain-like"/>
    <property type="match status" value="2"/>
</dbReference>
<dbReference type="HOGENOM" id="CLU_237816_0_0_1"/>
<comment type="subcellular location">
    <subcellularLocation>
        <location evidence="1">Membrane</location>
        <topology evidence="1">Single-pass membrane protein</topology>
    </subcellularLocation>
</comment>
<dbReference type="PANTHER" id="PTHR24269:SF16">
    <property type="entry name" value="PROTEIN SLG1"/>
    <property type="match status" value="1"/>
</dbReference>
<dbReference type="EnsemblMetazoa" id="HelroT193494">
    <property type="protein sequence ID" value="HelroP193494"/>
    <property type="gene ID" value="HelroG193494"/>
</dbReference>
<feature type="region of interest" description="Disordered" evidence="7">
    <location>
        <begin position="1750"/>
        <end position="1812"/>
    </location>
</feature>
<feature type="domain" description="WSC" evidence="9">
    <location>
        <begin position="305"/>
        <end position="396"/>
    </location>
</feature>
<dbReference type="eggNOG" id="ENOG502SB9F">
    <property type="taxonomic scope" value="Eukaryota"/>
</dbReference>
<dbReference type="SMART" id="SM00321">
    <property type="entry name" value="WSC"/>
    <property type="match status" value="4"/>
</dbReference>
<dbReference type="GO" id="GO:0007165">
    <property type="term" value="P:signal transduction"/>
    <property type="evidence" value="ECO:0000318"/>
    <property type="project" value="GO_Central"/>
</dbReference>
<evidence type="ECO:0000256" key="6">
    <source>
        <dbReference type="ARBA" id="ARBA00023180"/>
    </source>
</evidence>
<evidence type="ECO:0000256" key="1">
    <source>
        <dbReference type="ARBA" id="ARBA00004167"/>
    </source>
</evidence>
<dbReference type="Pfam" id="PF01822">
    <property type="entry name" value="WSC"/>
    <property type="match status" value="3"/>
</dbReference>
<feature type="transmembrane region" description="Helical" evidence="8">
    <location>
        <begin position="1700"/>
        <end position="1724"/>
    </location>
</feature>
<reference evidence="12" key="1">
    <citation type="submission" date="2012-12" db="EMBL/GenBank/DDBJ databases">
        <authorList>
            <person name="Hellsten U."/>
            <person name="Grimwood J."/>
            <person name="Chapman J.A."/>
            <person name="Shapiro H."/>
            <person name="Aerts A."/>
            <person name="Otillar R.P."/>
            <person name="Terry A.Y."/>
            <person name="Boore J.L."/>
            <person name="Simakov O."/>
            <person name="Marletaz F."/>
            <person name="Cho S.-J."/>
            <person name="Edsinger-Gonzales E."/>
            <person name="Havlak P."/>
            <person name="Kuo D.-H."/>
            <person name="Larsson T."/>
            <person name="Lv J."/>
            <person name="Arendt D."/>
            <person name="Savage R."/>
            <person name="Osoegawa K."/>
            <person name="de Jong P."/>
            <person name="Lindberg D.R."/>
            <person name="Seaver E.C."/>
            <person name="Weisblat D.A."/>
            <person name="Putnam N.H."/>
            <person name="Grigoriev I.V."/>
            <person name="Rokhsar D.S."/>
        </authorList>
    </citation>
    <scope>NUCLEOTIDE SEQUENCE</scope>
</reference>
<dbReference type="InterPro" id="IPR002889">
    <property type="entry name" value="WSC_carb-bd"/>
</dbReference>
<keyword evidence="12" id="KW-1185">Reference proteome</keyword>
<evidence type="ECO:0000313" key="11">
    <source>
        <dbReference type="EnsemblMetazoa" id="HelroP193494"/>
    </source>
</evidence>
<dbReference type="Gene3D" id="2.60.120.260">
    <property type="entry name" value="Galactose-binding domain-like"/>
    <property type="match status" value="3"/>
</dbReference>
<dbReference type="STRING" id="6412.T1FV19"/>
<keyword evidence="3" id="KW-0732">Signal</keyword>
<keyword evidence="5 8" id="KW-0472">Membrane</keyword>
<evidence type="ECO:0000259" key="9">
    <source>
        <dbReference type="PROSITE" id="PS51212"/>
    </source>
</evidence>
<feature type="domain" description="WSC" evidence="9">
    <location>
        <begin position="934"/>
        <end position="1029"/>
    </location>
</feature>
<reference evidence="10 12" key="2">
    <citation type="journal article" date="2013" name="Nature">
        <title>Insights into bilaterian evolution from three spiralian genomes.</title>
        <authorList>
            <person name="Simakov O."/>
            <person name="Marletaz F."/>
            <person name="Cho S.J."/>
            <person name="Edsinger-Gonzales E."/>
            <person name="Havlak P."/>
            <person name="Hellsten U."/>
            <person name="Kuo D.H."/>
            <person name="Larsson T."/>
            <person name="Lv J."/>
            <person name="Arendt D."/>
            <person name="Savage R."/>
            <person name="Osoegawa K."/>
            <person name="de Jong P."/>
            <person name="Grimwood J."/>
            <person name="Chapman J.A."/>
            <person name="Shapiro H."/>
            <person name="Aerts A."/>
            <person name="Otillar R.P."/>
            <person name="Terry A.Y."/>
            <person name="Boore J.L."/>
            <person name="Grigoriev I.V."/>
            <person name="Lindberg D.R."/>
            <person name="Seaver E.C."/>
            <person name="Weisblat D.A."/>
            <person name="Putnam N.H."/>
            <person name="Rokhsar D.S."/>
        </authorList>
    </citation>
    <scope>NUCLEOTIDE SEQUENCE</scope>
</reference>
<name>T1FV19_HELRO</name>
<keyword evidence="6" id="KW-0325">Glycoprotein</keyword>
<proteinExistence type="predicted"/>
<dbReference type="KEGG" id="hro:HELRODRAFT_193494"/>
<feature type="compositionally biased region" description="Low complexity" evidence="7">
    <location>
        <begin position="1773"/>
        <end position="1798"/>
    </location>
</feature>
<dbReference type="EMBL" id="AMQM01006714">
    <property type="status" value="NOT_ANNOTATED_CDS"/>
    <property type="molecule type" value="Genomic_DNA"/>
</dbReference>
<dbReference type="InterPro" id="IPR008979">
    <property type="entry name" value="Galactose-bd-like_sf"/>
</dbReference>
<dbReference type="GO" id="GO:0004888">
    <property type="term" value="F:transmembrane signaling receptor activity"/>
    <property type="evidence" value="ECO:0000318"/>
    <property type="project" value="GO_Central"/>
</dbReference>
<evidence type="ECO:0000256" key="3">
    <source>
        <dbReference type="ARBA" id="ARBA00022729"/>
    </source>
</evidence>
<feature type="compositionally biased region" description="Basic and acidic residues" evidence="7">
    <location>
        <begin position="1757"/>
        <end position="1772"/>
    </location>
</feature>
<dbReference type="GO" id="GO:0005886">
    <property type="term" value="C:plasma membrane"/>
    <property type="evidence" value="ECO:0000318"/>
    <property type="project" value="GO_Central"/>
</dbReference>
<dbReference type="Proteomes" id="UP000015101">
    <property type="component" value="Unassembled WGS sequence"/>
</dbReference>
<organism evidence="11 12">
    <name type="scientific">Helobdella robusta</name>
    <name type="common">Californian leech</name>
    <dbReference type="NCBI Taxonomy" id="6412"/>
    <lineage>
        <taxon>Eukaryota</taxon>
        <taxon>Metazoa</taxon>
        <taxon>Spiralia</taxon>
        <taxon>Lophotrochozoa</taxon>
        <taxon>Annelida</taxon>
        <taxon>Clitellata</taxon>
        <taxon>Hirudinea</taxon>
        <taxon>Rhynchobdellida</taxon>
        <taxon>Glossiphoniidae</taxon>
        <taxon>Helobdella</taxon>
    </lineage>
</organism>
<evidence type="ECO:0000313" key="12">
    <source>
        <dbReference type="Proteomes" id="UP000015101"/>
    </source>
</evidence>
<dbReference type="OrthoDB" id="4781at2759"/>
<evidence type="ECO:0000256" key="4">
    <source>
        <dbReference type="ARBA" id="ARBA00022989"/>
    </source>
</evidence>
<accession>T1FV19</accession>
<evidence type="ECO:0000256" key="2">
    <source>
        <dbReference type="ARBA" id="ARBA00022692"/>
    </source>
</evidence>